<dbReference type="RefSeq" id="WP_092437739.1">
    <property type="nucleotide sequence ID" value="NZ_FMYP01000024.1"/>
</dbReference>
<accession>A0A1G6KDZ5</accession>
<dbReference type="Proteomes" id="UP000199452">
    <property type="component" value="Unassembled WGS sequence"/>
</dbReference>
<organism evidence="2 3">
    <name type="scientific">Williamwhitmania taraxaci</name>
    <dbReference type="NCBI Taxonomy" id="1640674"/>
    <lineage>
        <taxon>Bacteria</taxon>
        <taxon>Pseudomonadati</taxon>
        <taxon>Bacteroidota</taxon>
        <taxon>Bacteroidia</taxon>
        <taxon>Bacteroidales</taxon>
        <taxon>Williamwhitmaniaceae</taxon>
        <taxon>Williamwhitmania</taxon>
    </lineage>
</organism>
<dbReference type="EMBL" id="FMYP01000024">
    <property type="protein sequence ID" value="SDC29078.1"/>
    <property type="molecule type" value="Genomic_DNA"/>
</dbReference>
<evidence type="ECO:0000313" key="2">
    <source>
        <dbReference type="EMBL" id="SDC29078.1"/>
    </source>
</evidence>
<dbReference type="OrthoDB" id="1001734at2"/>
<keyword evidence="1" id="KW-1133">Transmembrane helix</keyword>
<evidence type="ECO:0000256" key="1">
    <source>
        <dbReference type="SAM" id="Phobius"/>
    </source>
</evidence>
<gene>
    <name evidence="2" type="ORF">SAMN05216323_102441</name>
</gene>
<dbReference type="AlphaFoldDB" id="A0A1G6KDZ5"/>
<protein>
    <submittedName>
        <fullName evidence="2">Uncharacterized protein</fullName>
    </submittedName>
</protein>
<keyword evidence="1" id="KW-0812">Transmembrane</keyword>
<dbReference type="STRING" id="1640674.SAMN05216323_102441"/>
<evidence type="ECO:0000313" key="3">
    <source>
        <dbReference type="Proteomes" id="UP000199452"/>
    </source>
</evidence>
<name>A0A1G6KDZ5_9BACT</name>
<keyword evidence="1" id="KW-0472">Membrane</keyword>
<proteinExistence type="predicted"/>
<reference evidence="2 3" key="1">
    <citation type="submission" date="2016-09" db="EMBL/GenBank/DDBJ databases">
        <authorList>
            <person name="Capua I."/>
            <person name="De Benedictis P."/>
            <person name="Joannis T."/>
            <person name="Lombin L.H."/>
            <person name="Cattoli G."/>
        </authorList>
    </citation>
    <scope>NUCLEOTIDE SEQUENCE [LARGE SCALE GENOMIC DNA]</scope>
    <source>
        <strain evidence="2 3">A7P-90m</strain>
    </source>
</reference>
<sequence length="87" mass="9778">MVALKLIGIASLLMAFVVIGLGFNIFFLKKKFPETEVGHNKDMRKRGIKCARTEEMLLLKKLGKRPANENCESCHGECPIFADEPKL</sequence>
<keyword evidence="3" id="KW-1185">Reference proteome</keyword>
<feature type="transmembrane region" description="Helical" evidence="1">
    <location>
        <begin position="6"/>
        <end position="28"/>
    </location>
</feature>